<dbReference type="AlphaFoldDB" id="A0A8K0C3G6"/>
<protein>
    <submittedName>
        <fullName evidence="2">Uncharacterized protein</fullName>
    </submittedName>
</protein>
<dbReference type="Proteomes" id="UP000801492">
    <property type="component" value="Unassembled WGS sequence"/>
</dbReference>
<name>A0A8K0C3G6_IGNLU</name>
<proteinExistence type="predicted"/>
<gene>
    <name evidence="2" type="ORF">ILUMI_27526</name>
</gene>
<accession>A0A8K0C3G6</accession>
<sequence length="125" mass="14514">MYVLQFPPQPLDVHREVSLNLKHVHDSKELHLETIRIAELPIHLQPAATDIFITPPNSYKLTDKDSDDKSEPVPDNFSRRQLLAEAEVREPASESVDEPPNRDHIFQETNQQNTRREKKNPLTIF</sequence>
<evidence type="ECO:0000313" key="3">
    <source>
        <dbReference type="Proteomes" id="UP000801492"/>
    </source>
</evidence>
<dbReference type="OrthoDB" id="6777693at2759"/>
<feature type="region of interest" description="Disordered" evidence="1">
    <location>
        <begin position="54"/>
        <end position="125"/>
    </location>
</feature>
<feature type="compositionally biased region" description="Basic and acidic residues" evidence="1">
    <location>
        <begin position="61"/>
        <end position="72"/>
    </location>
</feature>
<evidence type="ECO:0000313" key="2">
    <source>
        <dbReference type="EMBL" id="KAF2878649.1"/>
    </source>
</evidence>
<keyword evidence="3" id="KW-1185">Reference proteome</keyword>
<dbReference type="EMBL" id="VTPC01091314">
    <property type="protein sequence ID" value="KAF2878649.1"/>
    <property type="molecule type" value="Genomic_DNA"/>
</dbReference>
<reference evidence="2" key="1">
    <citation type="submission" date="2019-08" db="EMBL/GenBank/DDBJ databases">
        <title>The genome of the North American firefly Photinus pyralis.</title>
        <authorList>
            <consortium name="Photinus pyralis genome working group"/>
            <person name="Fallon T.R."/>
            <person name="Sander Lower S.E."/>
            <person name="Weng J.-K."/>
        </authorList>
    </citation>
    <scope>NUCLEOTIDE SEQUENCE</scope>
    <source>
        <strain evidence="2">TRF0915ILg1</strain>
        <tissue evidence="2">Whole body</tissue>
    </source>
</reference>
<comment type="caution">
    <text evidence="2">The sequence shown here is derived from an EMBL/GenBank/DDBJ whole genome shotgun (WGS) entry which is preliminary data.</text>
</comment>
<organism evidence="2 3">
    <name type="scientific">Ignelater luminosus</name>
    <name type="common">Cucubano</name>
    <name type="synonym">Pyrophorus luminosus</name>
    <dbReference type="NCBI Taxonomy" id="2038154"/>
    <lineage>
        <taxon>Eukaryota</taxon>
        <taxon>Metazoa</taxon>
        <taxon>Ecdysozoa</taxon>
        <taxon>Arthropoda</taxon>
        <taxon>Hexapoda</taxon>
        <taxon>Insecta</taxon>
        <taxon>Pterygota</taxon>
        <taxon>Neoptera</taxon>
        <taxon>Endopterygota</taxon>
        <taxon>Coleoptera</taxon>
        <taxon>Polyphaga</taxon>
        <taxon>Elateriformia</taxon>
        <taxon>Elateroidea</taxon>
        <taxon>Elateridae</taxon>
        <taxon>Agrypninae</taxon>
        <taxon>Pyrophorini</taxon>
        <taxon>Ignelater</taxon>
    </lineage>
</organism>
<evidence type="ECO:0000256" key="1">
    <source>
        <dbReference type="SAM" id="MobiDB-lite"/>
    </source>
</evidence>